<dbReference type="Proteomes" id="UP000178347">
    <property type="component" value="Unassembled WGS sequence"/>
</dbReference>
<dbReference type="Gene3D" id="3.10.450.620">
    <property type="entry name" value="JHP933, nucleotidyltransferase-like core domain"/>
    <property type="match status" value="1"/>
</dbReference>
<evidence type="ECO:0000313" key="2">
    <source>
        <dbReference type="Proteomes" id="UP000178347"/>
    </source>
</evidence>
<organism evidence="1 2">
    <name type="scientific">Candidatus Magasanikbacteria bacterium RIFCSPLOWO2_12_FULL_43_12</name>
    <dbReference type="NCBI Taxonomy" id="1798692"/>
    <lineage>
        <taxon>Bacteria</taxon>
        <taxon>Candidatus Magasanikiibacteriota</taxon>
    </lineage>
</organism>
<accession>A0A1F6MRP6</accession>
<name>A0A1F6MRP6_9BACT</name>
<dbReference type="InterPro" id="IPR014942">
    <property type="entry name" value="AbiEii"/>
</dbReference>
<dbReference type="AlphaFoldDB" id="A0A1F6MRP6"/>
<evidence type="ECO:0008006" key="3">
    <source>
        <dbReference type="Google" id="ProtNLM"/>
    </source>
</evidence>
<dbReference type="Pfam" id="PF08843">
    <property type="entry name" value="AbiEii"/>
    <property type="match status" value="1"/>
</dbReference>
<proteinExistence type="predicted"/>
<evidence type="ECO:0000313" key="1">
    <source>
        <dbReference type="EMBL" id="OGH74334.1"/>
    </source>
</evidence>
<comment type="caution">
    <text evidence="1">The sequence shown here is derived from an EMBL/GenBank/DDBJ whole genome shotgun (WGS) entry which is preliminary data.</text>
</comment>
<dbReference type="STRING" id="1798692.A3G00_02680"/>
<dbReference type="EMBL" id="MFQN01000019">
    <property type="protein sequence ID" value="OGH74334.1"/>
    <property type="molecule type" value="Genomic_DNA"/>
</dbReference>
<sequence length="260" mass="30700">MEDLNSILRYAKGKNYPVHNPRGLYVEYLQYEILRSIFRHTTKLSFIGGTALRMIIHTQRFSEDLDFDNFGLSVDEFDILTQKVQNDLAELGFQVQFRNVFKGAYHCYFKFSDMLFRYGFSPHENEKILVRLDTVKQDFGFIPEIAVLENFGMFFEVKHNPKDILLSQKFIAALERNRSKGRDFYDITYLMGITKPNLDYLKQKIGIGSLSELKEKLLERCKEVNFEEMAKDVAPFLFDARDAVRITKFKQYIEQWEVQT</sequence>
<gene>
    <name evidence="1" type="ORF">A3G00_02680</name>
</gene>
<reference evidence="1 2" key="1">
    <citation type="journal article" date="2016" name="Nat. Commun.">
        <title>Thousands of microbial genomes shed light on interconnected biogeochemical processes in an aquifer system.</title>
        <authorList>
            <person name="Anantharaman K."/>
            <person name="Brown C.T."/>
            <person name="Hug L.A."/>
            <person name="Sharon I."/>
            <person name="Castelle C.J."/>
            <person name="Probst A.J."/>
            <person name="Thomas B.C."/>
            <person name="Singh A."/>
            <person name="Wilkins M.J."/>
            <person name="Karaoz U."/>
            <person name="Brodie E.L."/>
            <person name="Williams K.H."/>
            <person name="Hubbard S.S."/>
            <person name="Banfield J.F."/>
        </authorList>
    </citation>
    <scope>NUCLEOTIDE SEQUENCE [LARGE SCALE GENOMIC DNA]</scope>
</reference>
<protein>
    <recommendedName>
        <fullName evidence="3">Nucleotidyl transferase AbiEii/AbiGii toxin family protein</fullName>
    </recommendedName>
</protein>